<evidence type="ECO:0000313" key="2">
    <source>
        <dbReference type="EMBL" id="QNJ91191.1"/>
    </source>
</evidence>
<dbReference type="InterPro" id="IPR029058">
    <property type="entry name" value="AB_hydrolase_fold"/>
</dbReference>
<dbReference type="SUPFAM" id="SSF53474">
    <property type="entry name" value="alpha/beta-Hydrolases"/>
    <property type="match status" value="1"/>
</dbReference>
<dbReference type="KEGG" id="mflu:HZU40_23650"/>
<evidence type="ECO:0000259" key="1">
    <source>
        <dbReference type="Pfam" id="PF06259"/>
    </source>
</evidence>
<gene>
    <name evidence="2" type="ORF">HZU40_23650</name>
</gene>
<dbReference type="AlphaFoldDB" id="A0A7G8PA25"/>
<proteinExistence type="predicted"/>
<sequence>MPLTLADVDRWDASSIRDVASALAKRGASADDVRAGLTKLPLIASWQGSGGDAARASLDKLSAYLAAHGEEMARVSSAARSGADEIDGLKSTLHKIYDDARTEGFSVDPVSGTVTPTNQALVGDPIYAMQQADLEVRVKELIAAANQADASLAHAITTAGEHANPTGAQPSVADALAKPVPEDPKQFHDFWESLTPEQRDALYQRDHLIANHDGMPAVDRDYYNRQSLSSELAQAQAAQARADALKAQHPDWAAGHNLPNPRGAGNYARDRAAYADWKAQYDAAQNGAKYLPDLQAVDKAVRDKPDRKLMLLDTETGRQARAAIAVGDPDTADHVSVTAPGLNTTVHGGISDMAEEAMNARNEAQNQLVLANRGNESVASIAWIGYDPPQIPGWDQLGASAAGAWEVSHDDIAKAGAHDLARFYDGINATHQGPLDLTAVGHSYGSLTTGLALQEPGNHGVDNALFYGSPGIEATTPAQLGLQNGHVFTMETPNDPIQWAYDGPPIAHAAAPFLPPGLNNAAQVLLGGLDASGAGAFGPNPATNPNFTHLATGAVTVPDGRTLGAASGHSDYPRWDSANNQLYTTGYNIAAVIAGTTPVPQK</sequence>
<dbReference type="Pfam" id="PF06259">
    <property type="entry name" value="Abhydrolase_8"/>
    <property type="match status" value="1"/>
</dbReference>
<feature type="domain" description="DUF1023" evidence="1">
    <location>
        <begin position="318"/>
        <end position="498"/>
    </location>
</feature>
<organism evidence="2 3">
    <name type="scientific">Mycolicibacterium fluoranthenivorans</name>
    <dbReference type="NCBI Taxonomy" id="258505"/>
    <lineage>
        <taxon>Bacteria</taxon>
        <taxon>Bacillati</taxon>
        <taxon>Actinomycetota</taxon>
        <taxon>Actinomycetes</taxon>
        <taxon>Mycobacteriales</taxon>
        <taxon>Mycobacteriaceae</taxon>
        <taxon>Mycolicibacterium</taxon>
    </lineage>
</organism>
<accession>A0A7G8PA25</accession>
<dbReference type="EMBL" id="CP059894">
    <property type="protein sequence ID" value="QNJ91191.1"/>
    <property type="molecule type" value="Genomic_DNA"/>
</dbReference>
<reference evidence="2 3" key="1">
    <citation type="submission" date="2020-07" db="EMBL/GenBank/DDBJ databases">
        <title>Draft genome sequence of four isobutane-metabolizing strains capable of cometabolically degrading diverse ether contaminants.</title>
        <authorList>
            <person name="Chen W."/>
            <person name="Faulkner N."/>
            <person name="Smith C."/>
            <person name="Hyman M."/>
        </authorList>
    </citation>
    <scope>NUCLEOTIDE SEQUENCE [LARGE SCALE GENOMIC DNA]</scope>
    <source>
        <strain evidence="2 3">2A</strain>
    </source>
</reference>
<dbReference type="Proteomes" id="UP000515498">
    <property type="component" value="Chromosome"/>
</dbReference>
<name>A0A7G8PA25_9MYCO</name>
<protein>
    <recommendedName>
        <fullName evidence="1">DUF1023 domain-containing protein</fullName>
    </recommendedName>
</protein>
<dbReference type="InterPro" id="IPR010427">
    <property type="entry name" value="DUF1023"/>
</dbReference>
<evidence type="ECO:0000313" key="3">
    <source>
        <dbReference type="Proteomes" id="UP000515498"/>
    </source>
</evidence>
<dbReference type="RefSeq" id="WP_187096003.1">
    <property type="nucleotide sequence ID" value="NZ_CP059894.1"/>
</dbReference>